<dbReference type="InterPro" id="IPR012674">
    <property type="entry name" value="Calycin"/>
</dbReference>
<dbReference type="Pfam" id="PF02098">
    <property type="entry name" value="His_binding"/>
    <property type="match status" value="1"/>
</dbReference>
<accession>A0A0K8R7X6</accession>
<dbReference type="AlphaFoldDB" id="A0A0K8R7X6"/>
<keyword evidence="1" id="KW-0732">Signal</keyword>
<name>A0A0K8R7X6_IXORI</name>
<reference evidence="2" key="1">
    <citation type="submission" date="2012-12" db="EMBL/GenBank/DDBJ databases">
        <title>Identification and characterization of a phenylalanine ammonia-lyase gene family in Isatis indigotica Fort.</title>
        <authorList>
            <person name="Liu Q."/>
            <person name="Chen J."/>
            <person name="Zhou X."/>
            <person name="Di P."/>
            <person name="Xiao Y."/>
            <person name="Xuan H."/>
            <person name="Zhang L."/>
            <person name="Chen W."/>
        </authorList>
    </citation>
    <scope>NUCLEOTIDE SEQUENCE</scope>
    <source>
        <tissue evidence="2">Salivary gland</tissue>
    </source>
</reference>
<feature type="chain" id="PRO_5005516453" evidence="1">
    <location>
        <begin position="28"/>
        <end position="216"/>
    </location>
</feature>
<dbReference type="SUPFAM" id="SSF50814">
    <property type="entry name" value="Lipocalins"/>
    <property type="match status" value="1"/>
</dbReference>
<feature type="signal peptide" evidence="1">
    <location>
        <begin position="1"/>
        <end position="27"/>
    </location>
</feature>
<dbReference type="EMBL" id="GADI01006563">
    <property type="protein sequence ID" value="JAA67245.1"/>
    <property type="molecule type" value="mRNA"/>
</dbReference>
<proteinExistence type="evidence at transcript level"/>
<organism evidence="2">
    <name type="scientific">Ixodes ricinus</name>
    <name type="common">Common tick</name>
    <name type="synonym">Acarus ricinus</name>
    <dbReference type="NCBI Taxonomy" id="34613"/>
    <lineage>
        <taxon>Eukaryota</taxon>
        <taxon>Metazoa</taxon>
        <taxon>Ecdysozoa</taxon>
        <taxon>Arthropoda</taxon>
        <taxon>Chelicerata</taxon>
        <taxon>Arachnida</taxon>
        <taxon>Acari</taxon>
        <taxon>Parasitiformes</taxon>
        <taxon>Ixodida</taxon>
        <taxon>Ixodoidea</taxon>
        <taxon>Ixodidae</taxon>
        <taxon>Ixodinae</taxon>
        <taxon>Ixodes</taxon>
    </lineage>
</organism>
<evidence type="ECO:0000256" key="1">
    <source>
        <dbReference type="SAM" id="SignalP"/>
    </source>
</evidence>
<evidence type="ECO:0000313" key="2">
    <source>
        <dbReference type="EMBL" id="JAA67245.1"/>
    </source>
</evidence>
<dbReference type="Gene3D" id="2.40.128.20">
    <property type="match status" value="1"/>
</dbReference>
<protein>
    <submittedName>
        <fullName evidence="2">Putative salivary lipocalin</fullName>
    </submittedName>
</protein>
<dbReference type="GO" id="GO:0030682">
    <property type="term" value="P:symbiont-mediated perturbation of host defenses"/>
    <property type="evidence" value="ECO:0007669"/>
    <property type="project" value="InterPro"/>
</dbReference>
<dbReference type="GO" id="GO:0043176">
    <property type="term" value="F:amine binding"/>
    <property type="evidence" value="ECO:0007669"/>
    <property type="project" value="InterPro"/>
</dbReference>
<dbReference type="InterPro" id="IPR002970">
    <property type="entry name" value="Tick_his-bd"/>
</dbReference>
<sequence length="216" mass="24537">MFTELAVMNATFRFVSICLLLTGNVIANPEIRIDDAPEYAKWQDINGALSNSDSLSWMYLRTYQPVPGDPEYACVYANVTRLPEEGNYVFMQGWTQANGSTIEVPLFVNTTRTPGDGYTRKKDNAMHVTLNIPPLKLYKDFGIYKLIYSDNKKCDILRVKSKQHGYACEMYLHSSALKTGIPPGCKSIYRHACGRGQHYHLQVYYPNCTMHKTNQG</sequence>